<evidence type="ECO:0000256" key="8">
    <source>
        <dbReference type="SAM" id="Phobius"/>
    </source>
</evidence>
<keyword evidence="7 8" id="KW-0472">Membrane</keyword>
<dbReference type="GO" id="GO:0006629">
    <property type="term" value="P:lipid metabolic process"/>
    <property type="evidence" value="ECO:0007669"/>
    <property type="project" value="UniProtKB-KW"/>
</dbReference>
<proteinExistence type="evidence at transcript level"/>
<dbReference type="CDD" id="cd23995">
    <property type="entry name" value="Seipin_BSCL2_like"/>
    <property type="match status" value="1"/>
</dbReference>
<sequence length="392" mass="44418">MPPGPPTLLQGVQEYVSLLMFRMRQTLLQTAIVCSVTLLILWMSVFLYGSFYYSYMPTVSFTSPVYYMYRTDCDGGPTLCSYPIANVSLLRNGKEKVMVHGQPYRLSLELNLPESPINQNLGMFMVRISCYTKEGKVIASNSRSALLQYRSWLLQTLDTLFFSPLFLMGVSEQKQTLEVELFADYRECSFTPTLGAVIEIQTRRIEIYAAQLRVHAYFTGVRYLLYNFPVTSAVMGVATNFVFLSVIVLFSYLQWIWGGVWPQIRPPHPDLLSGSIRFMQRADQPTLRDGTSTPRGQEDEPRLPTDIEFFDTLEDFLTVEPHQMLVPGQSSSIPTSQSMGQSMRGIHQRKFLETLTEISTVNSAQLDSAAVSEDLRDVENITVLGSASIRDM</sequence>
<keyword evidence="4" id="KW-0256">Endoplasmic reticulum</keyword>
<dbReference type="GO" id="GO:0005789">
    <property type="term" value="C:endoplasmic reticulum membrane"/>
    <property type="evidence" value="ECO:0007669"/>
    <property type="project" value="UniProtKB-SubCell"/>
</dbReference>
<keyword evidence="6" id="KW-0443">Lipid metabolism</keyword>
<evidence type="ECO:0000256" key="3">
    <source>
        <dbReference type="ARBA" id="ARBA00022692"/>
    </source>
</evidence>
<evidence type="ECO:0000256" key="2">
    <source>
        <dbReference type="ARBA" id="ARBA00022064"/>
    </source>
</evidence>
<accession>V9KYV1</accession>
<feature type="transmembrane region" description="Helical" evidence="8">
    <location>
        <begin position="233"/>
        <end position="255"/>
    </location>
</feature>
<dbReference type="EMBL" id="JW871561">
    <property type="protein sequence ID" value="AFP04079.1"/>
    <property type="molecule type" value="mRNA"/>
</dbReference>
<reference evidence="9" key="1">
    <citation type="journal article" date="2014" name="Nature">
        <title>Elephant shark genome provides unique insights into gnathostome evolution.</title>
        <authorList>
            <consortium name="International Elephant Shark Genome Sequencing Consortium"/>
            <person name="Venkatesh B."/>
            <person name="Lee A.P."/>
            <person name="Ravi V."/>
            <person name="Maurya A.K."/>
            <person name="Lian M.M."/>
            <person name="Swann J.B."/>
            <person name="Ohta Y."/>
            <person name="Flajnik M.F."/>
            <person name="Sutoh Y."/>
            <person name="Kasahara M."/>
            <person name="Hoon S."/>
            <person name="Gangu V."/>
            <person name="Roy S.W."/>
            <person name="Irimia M."/>
            <person name="Korzh V."/>
            <person name="Kondrychyn I."/>
            <person name="Lim Z.W."/>
            <person name="Tay B.H."/>
            <person name="Tohari S."/>
            <person name="Kong K.W."/>
            <person name="Ho S."/>
            <person name="Lorente-Galdos B."/>
            <person name="Quilez J."/>
            <person name="Marques-Bonet T."/>
            <person name="Raney B.J."/>
            <person name="Ingham P.W."/>
            <person name="Tay A."/>
            <person name="Hillier L.W."/>
            <person name="Minx P."/>
            <person name="Boehm T."/>
            <person name="Wilson R.K."/>
            <person name="Brenner S."/>
            <person name="Warren W.C."/>
        </authorList>
    </citation>
    <scope>NUCLEOTIDE SEQUENCE</scope>
    <source>
        <tissue evidence="9">Kidney</tissue>
    </source>
</reference>
<evidence type="ECO:0000256" key="4">
    <source>
        <dbReference type="ARBA" id="ARBA00022824"/>
    </source>
</evidence>
<evidence type="ECO:0000313" key="9">
    <source>
        <dbReference type="EMBL" id="AFP04079.1"/>
    </source>
</evidence>
<comment type="subcellular location">
    <subcellularLocation>
        <location evidence="1">Endoplasmic reticulum membrane</location>
        <topology evidence="1">Multi-pass membrane protein</topology>
    </subcellularLocation>
</comment>
<protein>
    <recommendedName>
        <fullName evidence="2">Seipin</fullName>
    </recommendedName>
</protein>
<dbReference type="PANTHER" id="PTHR21212:SF0">
    <property type="entry name" value="SEIPIN"/>
    <property type="match status" value="1"/>
</dbReference>
<evidence type="ECO:0000256" key="1">
    <source>
        <dbReference type="ARBA" id="ARBA00004477"/>
    </source>
</evidence>
<evidence type="ECO:0000256" key="5">
    <source>
        <dbReference type="ARBA" id="ARBA00022989"/>
    </source>
</evidence>
<dbReference type="GO" id="GO:0140042">
    <property type="term" value="P:lipid droplet formation"/>
    <property type="evidence" value="ECO:0007669"/>
    <property type="project" value="UniProtKB-ARBA"/>
</dbReference>
<evidence type="ECO:0000256" key="6">
    <source>
        <dbReference type="ARBA" id="ARBA00023098"/>
    </source>
</evidence>
<keyword evidence="5 8" id="KW-1133">Transmembrane helix</keyword>
<dbReference type="InterPro" id="IPR009617">
    <property type="entry name" value="Seipin"/>
</dbReference>
<organism evidence="9">
    <name type="scientific">Callorhinchus milii</name>
    <name type="common">Ghost shark</name>
    <dbReference type="NCBI Taxonomy" id="7868"/>
    <lineage>
        <taxon>Eukaryota</taxon>
        <taxon>Metazoa</taxon>
        <taxon>Chordata</taxon>
        <taxon>Craniata</taxon>
        <taxon>Vertebrata</taxon>
        <taxon>Chondrichthyes</taxon>
        <taxon>Holocephali</taxon>
        <taxon>Chimaeriformes</taxon>
        <taxon>Callorhinchidae</taxon>
        <taxon>Callorhinchus</taxon>
    </lineage>
</organism>
<evidence type="ECO:0000256" key="7">
    <source>
        <dbReference type="ARBA" id="ARBA00023136"/>
    </source>
</evidence>
<feature type="transmembrane region" description="Helical" evidence="8">
    <location>
        <begin position="27"/>
        <end position="48"/>
    </location>
</feature>
<dbReference type="PANTHER" id="PTHR21212">
    <property type="entry name" value="BERNARDINELLI-SEIP CONGENITAL LIPODYSTROPHY 2 HOMOLOG BSCL2 PROTEIN"/>
    <property type="match status" value="1"/>
</dbReference>
<dbReference type="AlphaFoldDB" id="V9KYV1"/>
<name>V9KYV1_CALMI</name>
<keyword evidence="3 8" id="KW-0812">Transmembrane</keyword>
<dbReference type="Pfam" id="PF06775">
    <property type="entry name" value="Seipin"/>
    <property type="match status" value="1"/>
</dbReference>